<dbReference type="AlphaFoldDB" id="A0AA46YML0"/>
<accession>A0AA46YML0</accession>
<keyword evidence="1" id="KW-0560">Oxidoreductase</keyword>
<organism evidence="3 4">
    <name type="scientific">Solicola gregarius</name>
    <dbReference type="NCBI Taxonomy" id="2908642"/>
    <lineage>
        <taxon>Bacteria</taxon>
        <taxon>Bacillati</taxon>
        <taxon>Actinomycetota</taxon>
        <taxon>Actinomycetes</taxon>
        <taxon>Propionibacteriales</taxon>
        <taxon>Nocardioidaceae</taxon>
        <taxon>Solicola</taxon>
    </lineage>
</organism>
<dbReference type="SUPFAM" id="SSF51735">
    <property type="entry name" value="NAD(P)-binding Rossmann-fold domains"/>
    <property type="match status" value="1"/>
</dbReference>
<evidence type="ECO:0000259" key="2">
    <source>
        <dbReference type="Pfam" id="PF03807"/>
    </source>
</evidence>
<gene>
    <name evidence="3" type="ORF">L0C25_01855</name>
</gene>
<evidence type="ECO:0000256" key="1">
    <source>
        <dbReference type="ARBA" id="ARBA00023002"/>
    </source>
</evidence>
<dbReference type="InterPro" id="IPR051267">
    <property type="entry name" value="STEAP_metalloreductase"/>
</dbReference>
<feature type="domain" description="Pyrroline-5-carboxylate reductase catalytic N-terminal" evidence="2">
    <location>
        <begin position="2"/>
        <end position="86"/>
    </location>
</feature>
<dbReference type="InterPro" id="IPR036291">
    <property type="entry name" value="NAD(P)-bd_dom_sf"/>
</dbReference>
<dbReference type="EMBL" id="CP094970">
    <property type="protein sequence ID" value="UYM05848.1"/>
    <property type="molecule type" value="Genomic_DNA"/>
</dbReference>
<dbReference type="RefSeq" id="WP_271634680.1">
    <property type="nucleotide sequence ID" value="NZ_CP094970.1"/>
</dbReference>
<name>A0AA46YML0_9ACTN</name>
<dbReference type="Pfam" id="PF03807">
    <property type="entry name" value="F420_oxidored"/>
    <property type="match status" value="1"/>
</dbReference>
<dbReference type="PANTHER" id="PTHR14239">
    <property type="entry name" value="DUDULIN-RELATED"/>
    <property type="match status" value="1"/>
</dbReference>
<evidence type="ECO:0000313" key="3">
    <source>
        <dbReference type="EMBL" id="UYM05848.1"/>
    </source>
</evidence>
<protein>
    <submittedName>
        <fullName evidence="3">NAD(P)-binding domain-containing protein</fullName>
    </submittedName>
</protein>
<evidence type="ECO:0000313" key="4">
    <source>
        <dbReference type="Proteomes" id="UP001164390"/>
    </source>
</evidence>
<reference evidence="3" key="1">
    <citation type="submission" date="2022-01" db="EMBL/GenBank/DDBJ databases">
        <title>Nocardioidaceae gen. sp. A5X3R13.</title>
        <authorList>
            <person name="Lopez Marin M.A."/>
            <person name="Uhlik O."/>
        </authorList>
    </citation>
    <scope>NUCLEOTIDE SEQUENCE</scope>
    <source>
        <strain evidence="3">A5X3R13</strain>
    </source>
</reference>
<dbReference type="Proteomes" id="UP001164390">
    <property type="component" value="Chromosome"/>
</dbReference>
<dbReference type="GO" id="GO:0016491">
    <property type="term" value="F:oxidoreductase activity"/>
    <property type="evidence" value="ECO:0007669"/>
    <property type="project" value="UniProtKB-KW"/>
</dbReference>
<dbReference type="KEGG" id="sgrg:L0C25_01855"/>
<keyword evidence="4" id="KW-1185">Reference proteome</keyword>
<proteinExistence type="predicted"/>
<sequence length="211" mass="21592">MRIAILGTGHMGRTLGTSLISAGHDVVFGSREPGSATDLPAPAVGHTEAIAASDVVVSALAADHSLATLTPLGEALADRVLIDIGNAVNQEMDLIYPDSSLGERLQRALPNVRVVKTLNTLAGAIGANPTLLPAPTNVFLSGDDAAAKSVVAGLLTDLGWAASQQIDLGAITTARAVEHYFLLFAALMGALHTPMFNLAIASAPATQENTP</sequence>
<dbReference type="InterPro" id="IPR028939">
    <property type="entry name" value="P5C_Rdtase_cat_N"/>
</dbReference>
<dbReference type="Gene3D" id="3.40.50.720">
    <property type="entry name" value="NAD(P)-binding Rossmann-like Domain"/>
    <property type="match status" value="1"/>
</dbReference>